<evidence type="ECO:0000313" key="2">
    <source>
        <dbReference type="Proteomes" id="UP001165960"/>
    </source>
</evidence>
<keyword evidence="2" id="KW-1185">Reference proteome</keyword>
<evidence type="ECO:0000313" key="1">
    <source>
        <dbReference type="EMBL" id="KAJ9048279.1"/>
    </source>
</evidence>
<gene>
    <name evidence="1" type="ORF">DSO57_1036637</name>
</gene>
<proteinExistence type="predicted"/>
<comment type="caution">
    <text evidence="1">The sequence shown here is derived from an EMBL/GenBank/DDBJ whole genome shotgun (WGS) entry which is preliminary data.</text>
</comment>
<accession>A0ACC2RDZ8</accession>
<dbReference type="EMBL" id="QTSX02007458">
    <property type="protein sequence ID" value="KAJ9048279.1"/>
    <property type="molecule type" value="Genomic_DNA"/>
</dbReference>
<organism evidence="1 2">
    <name type="scientific">Entomophthora muscae</name>
    <dbReference type="NCBI Taxonomy" id="34485"/>
    <lineage>
        <taxon>Eukaryota</taxon>
        <taxon>Fungi</taxon>
        <taxon>Fungi incertae sedis</taxon>
        <taxon>Zoopagomycota</taxon>
        <taxon>Entomophthoromycotina</taxon>
        <taxon>Entomophthoromycetes</taxon>
        <taxon>Entomophthorales</taxon>
        <taxon>Entomophthoraceae</taxon>
        <taxon>Entomophthora</taxon>
    </lineage>
</organism>
<protein>
    <submittedName>
        <fullName evidence="1">Uncharacterized protein</fullName>
    </submittedName>
</protein>
<name>A0ACC2RDZ8_9FUNG</name>
<dbReference type="Proteomes" id="UP001165960">
    <property type="component" value="Unassembled WGS sequence"/>
</dbReference>
<sequence>MYNRPSRAGRDLRKSYVLGRQTYTSFSLEICGLHPLTSRKALASGKVRGASSHLAPGLVAAPA</sequence>
<reference evidence="1" key="1">
    <citation type="submission" date="2022-04" db="EMBL/GenBank/DDBJ databases">
        <title>Genome of the entomopathogenic fungus Entomophthora muscae.</title>
        <authorList>
            <person name="Elya C."/>
            <person name="Lovett B.R."/>
            <person name="Lee E."/>
            <person name="Macias A.M."/>
            <person name="Hajek A.E."/>
            <person name="De Bivort B.L."/>
            <person name="Kasson M.T."/>
            <person name="De Fine Licht H.H."/>
            <person name="Stajich J.E."/>
        </authorList>
    </citation>
    <scope>NUCLEOTIDE SEQUENCE</scope>
    <source>
        <strain evidence="1">Berkeley</strain>
    </source>
</reference>